<dbReference type="Gene3D" id="2.60.40.1190">
    <property type="match status" value="1"/>
</dbReference>
<dbReference type="OrthoDB" id="190583at2"/>
<reference evidence="1 2" key="1">
    <citation type="submission" date="2019-03" db="EMBL/GenBank/DDBJ databases">
        <title>Genome sequence of Thiobacillaceae bacterium LSR1, a sulfur-oxidizing bacterium isolated from freshwater sediment.</title>
        <authorList>
            <person name="Li S."/>
        </authorList>
    </citation>
    <scope>NUCLEOTIDE SEQUENCE [LARGE SCALE GENOMIC DNA]</scope>
    <source>
        <strain evidence="1 2">LSR1</strain>
    </source>
</reference>
<dbReference type="CDD" id="cd09627">
    <property type="entry name" value="DOMON_murB_like"/>
    <property type="match status" value="1"/>
</dbReference>
<comment type="caution">
    <text evidence="1">The sequence shown here is derived from an EMBL/GenBank/DDBJ whole genome shotgun (WGS) entry which is preliminary data.</text>
</comment>
<gene>
    <name evidence="1" type="ORF">EZJ19_13325</name>
</gene>
<organism evidence="1 2">
    <name type="scientific">Parasulfuritortus cantonensis</name>
    <dbReference type="NCBI Taxonomy" id="2528202"/>
    <lineage>
        <taxon>Bacteria</taxon>
        <taxon>Pseudomonadati</taxon>
        <taxon>Pseudomonadota</taxon>
        <taxon>Betaproteobacteria</taxon>
        <taxon>Nitrosomonadales</taxon>
        <taxon>Thiobacillaceae</taxon>
        <taxon>Parasulfuritortus</taxon>
    </lineage>
</organism>
<dbReference type="EMBL" id="SJZB01000046">
    <property type="protein sequence ID" value="TCJ11980.1"/>
    <property type="molecule type" value="Genomic_DNA"/>
</dbReference>
<dbReference type="AlphaFoldDB" id="A0A4R1B3C2"/>
<name>A0A4R1B3C2_9PROT</name>
<proteinExistence type="predicted"/>
<accession>A0A4R1B3C2</accession>
<dbReference type="Proteomes" id="UP000295443">
    <property type="component" value="Unassembled WGS sequence"/>
</dbReference>
<sequence>MSVELRPHPDTAGPAGVRLTVAVAREADGALVLSYRLAGDLAALAIPAPAAPERRDGLWRHTCCEAFVMAGDGPAYREFNFAPSASWAAYAFTAYRAGGRDLAMPAPDIACRTRADGFELSARLPGIALPGGRLRLGLSTVVEDAAGRVGYWALRHAPGKPDFHHPDSFALELPGS</sequence>
<evidence type="ECO:0000313" key="1">
    <source>
        <dbReference type="EMBL" id="TCJ11980.1"/>
    </source>
</evidence>
<protein>
    <submittedName>
        <fullName evidence="1">DOMON-like domain-containing protein</fullName>
    </submittedName>
</protein>
<keyword evidence="2" id="KW-1185">Reference proteome</keyword>
<evidence type="ECO:0000313" key="2">
    <source>
        <dbReference type="Proteomes" id="UP000295443"/>
    </source>
</evidence>